<evidence type="ECO:0000256" key="1">
    <source>
        <dbReference type="ARBA" id="ARBA00012156"/>
    </source>
</evidence>
<evidence type="ECO:0000256" key="4">
    <source>
        <dbReference type="ARBA" id="ARBA00022723"/>
    </source>
</evidence>
<accession>A0A7R8WDU5</accession>
<dbReference type="EC" id="2.3.1.234" evidence="1"/>
<evidence type="ECO:0000256" key="3">
    <source>
        <dbReference type="ARBA" id="ARBA00022694"/>
    </source>
</evidence>
<evidence type="ECO:0000256" key="5">
    <source>
        <dbReference type="ARBA" id="ARBA00023315"/>
    </source>
</evidence>
<sequence length="520" mass="57653">MPEFLFRALKSLLRFCHISYNEVPALVKMIGPHPEKFRGTSPRVDELVDEICAKIEGARYRPPTVPITIPPAETNNQEQIEGMFAARLFARRSRHAVRQHSASVNVIRKGILGIETSCDDTGAAIVNGDGRILGEALHSQTEIHVAMGGIIPPIAKDLHASHIEGVVNEAMRAANLNFQDLDAIAVTNRPGKSSSSCTPFILVLRPPFILGGRKTRMKGVQDEPQKLLKSPLSRPKKQRKRKMQMDTAFKLELRRKEKHHIVPFPYLVLLVSGGHAILAFAKDINQFILLGQAMDDAPGDILDKLARRLKLKNIPKYSKVAGGKAIELIAIGGDPYTLYRTPDQSKIGCEFSFSGLRSALEKCITAQENNEGIVHGNKVLKSLPDVCASIQHTVVTHICSRLQRAIEFSSSHLWTSSEPRRVVVSGGVACNGYLRKAVAQICSELNCDLFIPPPPLCTDNGVMIAWNGVEKWRKQIDVTTDYDSIDVIHRAPFGEDWRPKVASFNFNKKIRIDPSSFSTE</sequence>
<dbReference type="InterPro" id="IPR043129">
    <property type="entry name" value="ATPase_NBD"/>
</dbReference>
<keyword evidence="5" id="KW-0012">Acyltransferase</keyword>
<dbReference type="PANTHER" id="PTHR11735">
    <property type="entry name" value="TRNA N6-ADENOSINE THREONYLCARBAMOYLTRANSFERASE"/>
    <property type="match status" value="1"/>
</dbReference>
<dbReference type="Pfam" id="PF00814">
    <property type="entry name" value="TsaD"/>
    <property type="match status" value="2"/>
</dbReference>
<dbReference type="InterPro" id="IPR017861">
    <property type="entry name" value="KAE1/TsaD"/>
</dbReference>
<dbReference type="CDD" id="cd24134">
    <property type="entry name" value="ASKHA_NBD_OSGEPL1_QRI7_euk"/>
    <property type="match status" value="1"/>
</dbReference>
<dbReference type="Gene3D" id="3.30.420.40">
    <property type="match status" value="2"/>
</dbReference>
<dbReference type="AlphaFoldDB" id="A0A7R8WDU5"/>
<dbReference type="PRINTS" id="PR00789">
    <property type="entry name" value="OSIALOPTASE"/>
</dbReference>
<dbReference type="GO" id="GO:0008033">
    <property type="term" value="P:tRNA processing"/>
    <property type="evidence" value="ECO:0007669"/>
    <property type="project" value="UniProtKB-KW"/>
</dbReference>
<reference evidence="7" key="1">
    <citation type="submission" date="2020-11" db="EMBL/GenBank/DDBJ databases">
        <authorList>
            <person name="Tran Van P."/>
        </authorList>
    </citation>
    <scope>NUCLEOTIDE SEQUENCE</scope>
</reference>
<keyword evidence="2" id="KW-0808">Transferase</keyword>
<dbReference type="GO" id="GO:0046872">
    <property type="term" value="F:metal ion binding"/>
    <property type="evidence" value="ECO:0007669"/>
    <property type="project" value="UniProtKB-KW"/>
</dbReference>
<gene>
    <name evidence="7" type="ORF">CTOB1V02_LOCUS7681</name>
</gene>
<evidence type="ECO:0000256" key="6">
    <source>
        <dbReference type="ARBA" id="ARBA00048117"/>
    </source>
</evidence>
<keyword evidence="4" id="KW-0479">Metal-binding</keyword>
<dbReference type="InterPro" id="IPR000905">
    <property type="entry name" value="Gcp-like_dom"/>
</dbReference>
<protein>
    <recommendedName>
        <fullName evidence="1">N(6)-L-threonylcarbamoyladenine synthase</fullName>
        <ecNumber evidence="1">2.3.1.234</ecNumber>
    </recommendedName>
</protein>
<dbReference type="EMBL" id="OB662298">
    <property type="protein sequence ID" value="CAD7229815.1"/>
    <property type="molecule type" value="Genomic_DNA"/>
</dbReference>
<name>A0A7R8WDU5_9CRUS</name>
<evidence type="ECO:0000256" key="2">
    <source>
        <dbReference type="ARBA" id="ARBA00022679"/>
    </source>
</evidence>
<dbReference type="OrthoDB" id="10259622at2759"/>
<proteinExistence type="predicted"/>
<organism evidence="7">
    <name type="scientific">Cyprideis torosa</name>
    <dbReference type="NCBI Taxonomy" id="163714"/>
    <lineage>
        <taxon>Eukaryota</taxon>
        <taxon>Metazoa</taxon>
        <taxon>Ecdysozoa</taxon>
        <taxon>Arthropoda</taxon>
        <taxon>Crustacea</taxon>
        <taxon>Oligostraca</taxon>
        <taxon>Ostracoda</taxon>
        <taxon>Podocopa</taxon>
        <taxon>Podocopida</taxon>
        <taxon>Cytherocopina</taxon>
        <taxon>Cytheroidea</taxon>
        <taxon>Cytherideidae</taxon>
        <taxon>Cyprideis</taxon>
    </lineage>
</organism>
<dbReference type="SUPFAM" id="SSF53067">
    <property type="entry name" value="Actin-like ATPase domain"/>
    <property type="match status" value="1"/>
</dbReference>
<keyword evidence="3" id="KW-0819">tRNA processing</keyword>
<comment type="catalytic activity">
    <reaction evidence="6">
        <text>L-threonylcarbamoyladenylate + adenosine(37) in tRNA = N(6)-L-threonylcarbamoyladenosine(37) in tRNA + AMP + H(+)</text>
        <dbReference type="Rhea" id="RHEA:37059"/>
        <dbReference type="Rhea" id="RHEA-COMP:10162"/>
        <dbReference type="Rhea" id="RHEA-COMP:10163"/>
        <dbReference type="ChEBI" id="CHEBI:15378"/>
        <dbReference type="ChEBI" id="CHEBI:73682"/>
        <dbReference type="ChEBI" id="CHEBI:74411"/>
        <dbReference type="ChEBI" id="CHEBI:74418"/>
        <dbReference type="ChEBI" id="CHEBI:456215"/>
        <dbReference type="EC" id="2.3.1.234"/>
    </reaction>
</comment>
<dbReference type="GO" id="GO:0061711">
    <property type="term" value="F:tRNA N(6)-L-threonylcarbamoyladenine synthase activity"/>
    <property type="evidence" value="ECO:0007669"/>
    <property type="project" value="UniProtKB-EC"/>
</dbReference>
<dbReference type="PANTHER" id="PTHR11735:SF6">
    <property type="entry name" value="TRNA N6-ADENOSINE THREONYLCARBAMOYLTRANSFERASE, MITOCHONDRIAL"/>
    <property type="match status" value="1"/>
</dbReference>
<dbReference type="GO" id="GO:0005739">
    <property type="term" value="C:mitochondrion"/>
    <property type="evidence" value="ECO:0007669"/>
    <property type="project" value="TreeGrafter"/>
</dbReference>
<evidence type="ECO:0000313" key="7">
    <source>
        <dbReference type="EMBL" id="CAD7229815.1"/>
    </source>
</evidence>